<evidence type="ECO:0000313" key="2">
    <source>
        <dbReference type="Proteomes" id="UP000005710"/>
    </source>
</evidence>
<organism evidence="1 2">
    <name type="scientific">Thermaerobacter subterraneus DSM 13965</name>
    <dbReference type="NCBI Taxonomy" id="867903"/>
    <lineage>
        <taxon>Bacteria</taxon>
        <taxon>Bacillati</taxon>
        <taxon>Bacillota</taxon>
        <taxon>Clostridia</taxon>
        <taxon>Eubacteriales</taxon>
        <taxon>Clostridiales Family XVII. Incertae Sedis</taxon>
        <taxon>Thermaerobacter</taxon>
    </lineage>
</organism>
<gene>
    <name evidence="1" type="ORF">ThesuDRAFT_00601</name>
</gene>
<dbReference type="STRING" id="867903.ThesuDRAFT_00601"/>
<protein>
    <submittedName>
        <fullName evidence="1">Uncharacterized protein</fullName>
    </submittedName>
</protein>
<reference evidence="1" key="2">
    <citation type="submission" date="2012-10" db="EMBL/GenBank/DDBJ databases">
        <title>Improved high-quality draft of Thermaerobacter subterraneus C21, DSM 13965.</title>
        <authorList>
            <consortium name="DOE Joint Genome Institute"/>
            <person name="Eisen J."/>
            <person name="Huntemann M."/>
            <person name="Wei C.-L."/>
            <person name="Han J."/>
            <person name="Detter J.C."/>
            <person name="Han C."/>
            <person name="Tapia R."/>
            <person name="Chen A."/>
            <person name="Kyrpides N."/>
            <person name="Mavromatis K."/>
            <person name="Markowitz V."/>
            <person name="Szeto E."/>
            <person name="Ivanova N."/>
            <person name="Mikhailova N."/>
            <person name="Ovchinnikova G."/>
            <person name="Pagani I."/>
            <person name="Pati A."/>
            <person name="Goodwin L."/>
            <person name="Nordberg H.P."/>
            <person name="Cantor M.N."/>
            <person name="Hua S.X."/>
            <person name="Woyke T."/>
            <person name="Eisen J."/>
            <person name="Klenk H.-P."/>
        </authorList>
    </citation>
    <scope>NUCLEOTIDE SEQUENCE [LARGE SCALE GENOMIC DNA]</scope>
    <source>
        <strain evidence="1">DSM 13965</strain>
    </source>
</reference>
<dbReference type="AlphaFoldDB" id="K6P1B8"/>
<dbReference type="OrthoDB" id="9975336at2"/>
<proteinExistence type="predicted"/>
<dbReference type="HOGENOM" id="CLU_133858_0_0_9"/>
<dbReference type="EMBL" id="AENY02000002">
    <property type="protein sequence ID" value="EKP94890.1"/>
    <property type="molecule type" value="Genomic_DNA"/>
</dbReference>
<reference evidence="1" key="1">
    <citation type="submission" date="2010-10" db="EMBL/GenBank/DDBJ databases">
        <authorList>
            <consortium name="US DOE Joint Genome Institute (JGI-PGF)"/>
            <person name="Lucas S."/>
            <person name="Copeland A."/>
            <person name="Lapidus A."/>
            <person name="Bruce D."/>
            <person name="Goodwin L."/>
            <person name="Pitluck S."/>
            <person name="Kyrpides N."/>
            <person name="Mavromatis K."/>
            <person name="Detter J.C."/>
            <person name="Han C."/>
            <person name="Land M."/>
            <person name="Hauser L."/>
            <person name="Markowitz V."/>
            <person name="Cheng J.-F."/>
            <person name="Hugenholtz P."/>
            <person name="Woyke T."/>
            <person name="Wu D."/>
            <person name="Pukall R."/>
            <person name="Wahrenburg C."/>
            <person name="Brambilla E."/>
            <person name="Klenk H.-P."/>
            <person name="Eisen J.A."/>
        </authorList>
    </citation>
    <scope>NUCLEOTIDE SEQUENCE [LARGE SCALE GENOMIC DNA]</scope>
    <source>
        <strain evidence="1">DSM 13965</strain>
    </source>
</reference>
<dbReference type="RefSeq" id="WP_006902881.1">
    <property type="nucleotide sequence ID" value="NZ_JH976535.1"/>
</dbReference>
<accession>K6P1B8</accession>
<keyword evidence="2" id="KW-1185">Reference proteome</keyword>
<comment type="caution">
    <text evidence="1">The sequence shown here is derived from an EMBL/GenBank/DDBJ whole genome shotgun (WGS) entry which is preliminary data.</text>
</comment>
<sequence>MATLDRKSRRRPLRVEIVGLFPLIYKMCPRGMGWGAGCGLEWPADQTQDYPPEEQARQRQLESLVAHLADRFGWRLQVVTVPLTSLRGMWLATRYGIGTGQVALVASGRCVRLDEGYEAIDRLLASCLGEDQAAG</sequence>
<dbReference type="Proteomes" id="UP000005710">
    <property type="component" value="Unassembled WGS sequence"/>
</dbReference>
<evidence type="ECO:0000313" key="1">
    <source>
        <dbReference type="EMBL" id="EKP94890.1"/>
    </source>
</evidence>
<name>K6P1B8_9FIRM</name>